<dbReference type="InterPro" id="IPR002477">
    <property type="entry name" value="Peptidoglycan-bd-like"/>
</dbReference>
<evidence type="ECO:0000313" key="7">
    <source>
        <dbReference type="Proteomes" id="UP000644610"/>
    </source>
</evidence>
<dbReference type="PROSITE" id="PS51318">
    <property type="entry name" value="TAT"/>
    <property type="match status" value="1"/>
</dbReference>
<accession>A0A8J3ULT8</accession>
<dbReference type="PANTHER" id="PTHR32347">
    <property type="entry name" value="EFFLUX SYSTEM COMPONENT YKNX-RELATED"/>
    <property type="match status" value="1"/>
</dbReference>
<dbReference type="Pfam" id="PF01471">
    <property type="entry name" value="PG_binding_1"/>
    <property type="match status" value="1"/>
</dbReference>
<dbReference type="InterPro" id="IPR036366">
    <property type="entry name" value="PGBDSf"/>
</dbReference>
<sequence>MTGTRETAMERAGEHSAAHTPHDETGRRDEPVRRPRRRRVVRTAAATGGVALLAAAVAATAIGVGGESGPAAAERTPPATATVERATLTDTKEVDGTLGYGDTATVTGRGQGTITWLPAPGATITRGRAVYSADADRVPLLYGVTPLYRVLQNGVEGRDVRMLEQNLAKLGYDGFTVDDEFTWATREAVEEWQDDLGLKVTGQVAPGDVVVHDGPLRIAELKAALGGQAAGPVLTYTGTTREVTVPLDVADQHLVKKGIKASVELPDGSTVQGTVTSVGKVATETTTQNETTTTVDVVVSVRDDGELKTYDTAPVDVTIVSAEREDVLVVPVGALVALAEGGYGVQVVEGPATRYVAVETGMFADGKVEVTGVDEGATVVVPS</sequence>
<evidence type="ECO:0000259" key="5">
    <source>
        <dbReference type="Pfam" id="PF01471"/>
    </source>
</evidence>
<evidence type="ECO:0000313" key="6">
    <source>
        <dbReference type="EMBL" id="GII46795.1"/>
    </source>
</evidence>
<evidence type="ECO:0000256" key="2">
    <source>
        <dbReference type="ARBA" id="ARBA00023054"/>
    </source>
</evidence>
<feature type="transmembrane region" description="Helical" evidence="4">
    <location>
        <begin position="43"/>
        <end position="65"/>
    </location>
</feature>
<dbReference type="RefSeq" id="WP_239094928.1">
    <property type="nucleotide sequence ID" value="NZ_BAAAKY010000014.1"/>
</dbReference>
<evidence type="ECO:0000256" key="4">
    <source>
        <dbReference type="SAM" id="Phobius"/>
    </source>
</evidence>
<keyword evidence="4" id="KW-1133">Transmembrane helix</keyword>
<dbReference type="EMBL" id="BOOQ01000021">
    <property type="protein sequence ID" value="GII46795.1"/>
    <property type="molecule type" value="Genomic_DNA"/>
</dbReference>
<gene>
    <name evidence="6" type="ORF">Psi02_32190</name>
</gene>
<dbReference type="Proteomes" id="UP000644610">
    <property type="component" value="Unassembled WGS sequence"/>
</dbReference>
<dbReference type="SUPFAM" id="SSF47090">
    <property type="entry name" value="PGBD-like"/>
    <property type="match status" value="1"/>
</dbReference>
<dbReference type="InterPro" id="IPR006311">
    <property type="entry name" value="TAT_signal"/>
</dbReference>
<keyword evidence="7" id="KW-1185">Reference proteome</keyword>
<dbReference type="AlphaFoldDB" id="A0A8J3ULT8"/>
<protein>
    <submittedName>
        <fullName evidence="6">Peptidoglycan-binding protein</fullName>
    </submittedName>
</protein>
<organism evidence="6 7">
    <name type="scientific">Planotetraspora silvatica</name>
    <dbReference type="NCBI Taxonomy" id="234614"/>
    <lineage>
        <taxon>Bacteria</taxon>
        <taxon>Bacillati</taxon>
        <taxon>Actinomycetota</taxon>
        <taxon>Actinomycetes</taxon>
        <taxon>Streptosporangiales</taxon>
        <taxon>Streptosporangiaceae</taxon>
        <taxon>Planotetraspora</taxon>
    </lineage>
</organism>
<dbReference type="Gene3D" id="1.10.101.10">
    <property type="entry name" value="PGBD-like superfamily/PGBD"/>
    <property type="match status" value="1"/>
</dbReference>
<keyword evidence="2" id="KW-0175">Coiled coil</keyword>
<dbReference type="GO" id="GO:0030313">
    <property type="term" value="C:cell envelope"/>
    <property type="evidence" value="ECO:0007669"/>
    <property type="project" value="UniProtKB-SubCell"/>
</dbReference>
<reference evidence="6" key="1">
    <citation type="submission" date="2021-01" db="EMBL/GenBank/DDBJ databases">
        <title>Whole genome shotgun sequence of Planotetraspora silvatica NBRC 100141.</title>
        <authorList>
            <person name="Komaki H."/>
            <person name="Tamura T."/>
        </authorList>
    </citation>
    <scope>NUCLEOTIDE SEQUENCE</scope>
    <source>
        <strain evidence="6">NBRC 100141</strain>
    </source>
</reference>
<dbReference type="InterPro" id="IPR050465">
    <property type="entry name" value="UPF0194_transport"/>
</dbReference>
<dbReference type="InterPro" id="IPR036365">
    <property type="entry name" value="PGBD-like_sf"/>
</dbReference>
<evidence type="ECO:0000256" key="3">
    <source>
        <dbReference type="SAM" id="MobiDB-lite"/>
    </source>
</evidence>
<feature type="domain" description="Peptidoglycan binding-like" evidence="5">
    <location>
        <begin position="157"/>
        <end position="204"/>
    </location>
</feature>
<keyword evidence="4" id="KW-0812">Transmembrane</keyword>
<name>A0A8J3ULT8_9ACTN</name>
<feature type="region of interest" description="Disordered" evidence="3">
    <location>
        <begin position="1"/>
        <end position="38"/>
    </location>
</feature>
<feature type="compositionally biased region" description="Basic and acidic residues" evidence="3">
    <location>
        <begin position="7"/>
        <end position="33"/>
    </location>
</feature>
<keyword evidence="4" id="KW-0472">Membrane</keyword>
<evidence type="ECO:0000256" key="1">
    <source>
        <dbReference type="ARBA" id="ARBA00004196"/>
    </source>
</evidence>
<comment type="caution">
    <text evidence="6">The sequence shown here is derived from an EMBL/GenBank/DDBJ whole genome shotgun (WGS) entry which is preliminary data.</text>
</comment>
<comment type="subcellular location">
    <subcellularLocation>
        <location evidence="1">Cell envelope</location>
    </subcellularLocation>
</comment>
<dbReference type="Gene3D" id="2.40.420.20">
    <property type="match status" value="1"/>
</dbReference>
<proteinExistence type="predicted"/>